<protein>
    <submittedName>
        <fullName evidence="2">Glutamate synthase [NADPH] large chain</fullName>
        <ecNumber evidence="2">1.4.1.13</ecNumber>
    </submittedName>
</protein>
<dbReference type="GO" id="GO:0004355">
    <property type="term" value="F:glutamate synthase (NADPH) activity"/>
    <property type="evidence" value="ECO:0007669"/>
    <property type="project" value="UniProtKB-EC"/>
</dbReference>
<feature type="domain" description="Putative DNA-binding" evidence="1">
    <location>
        <begin position="6"/>
        <end position="101"/>
    </location>
</feature>
<reference evidence="2 3" key="1">
    <citation type="journal article" date="2014" name="Front. Genet.">
        <title>Genome and metabolic network of "Candidatus Phaeomarinobacter ectocarpi" Ec32, a new candidate genus of Alphaproteobacteria frequently associated with brown algae.</title>
        <authorList>
            <person name="Dittami S.M."/>
            <person name="Barbeyron T."/>
            <person name="Boyen C."/>
            <person name="Cambefort J."/>
            <person name="Collet G."/>
            <person name="Delage L."/>
            <person name="Gobet A."/>
            <person name="Groisillier A."/>
            <person name="Leblanc C."/>
            <person name="Michel G."/>
            <person name="Scornet D."/>
            <person name="Siegel A."/>
            <person name="Tapia J.E."/>
            <person name="Tonon T."/>
        </authorList>
    </citation>
    <scope>NUCLEOTIDE SEQUENCE [LARGE SCALE GENOMIC DNA]</scope>
    <source>
        <strain evidence="2 3">Ec32</strain>
    </source>
</reference>
<dbReference type="AlphaFoldDB" id="X5MM81"/>
<evidence type="ECO:0000313" key="3">
    <source>
        <dbReference type="Proteomes" id="UP000032160"/>
    </source>
</evidence>
<dbReference type="STRING" id="1458461.BN1012_Phect812"/>
<dbReference type="HOGENOM" id="CLU_086594_0_1_5"/>
<dbReference type="RefSeq" id="WP_052535208.1">
    <property type="nucleotide sequence ID" value="NZ_HG966617.1"/>
</dbReference>
<dbReference type="InterPro" id="IPR044922">
    <property type="entry name" value="DUF2063_N_sf"/>
</dbReference>
<keyword evidence="3" id="KW-1185">Reference proteome</keyword>
<dbReference type="OrthoDB" id="4146344at2"/>
<dbReference type="Gene3D" id="1.10.150.690">
    <property type="entry name" value="DUF2063"/>
    <property type="match status" value="1"/>
</dbReference>
<dbReference type="EMBL" id="HG966617">
    <property type="protein sequence ID" value="CDO59026.1"/>
    <property type="molecule type" value="Genomic_DNA"/>
</dbReference>
<dbReference type="InterPro" id="IPR018640">
    <property type="entry name" value="DUF2063"/>
</dbReference>
<dbReference type="Pfam" id="PF09836">
    <property type="entry name" value="DUF2063"/>
    <property type="match status" value="1"/>
</dbReference>
<name>X5MM81_9HYPH</name>
<proteinExistence type="predicted"/>
<evidence type="ECO:0000259" key="1">
    <source>
        <dbReference type="Pfam" id="PF09836"/>
    </source>
</evidence>
<sequence>MSRLAELQTNFASALRDPANSQVMLDLAAIGNEPLPHRARLDVYRNNVASSLTDALAALYPVCQRLVGEEFFRAMAQAYFERSMPDAASLIGFAPDFAGFLVGFEPARSVPYLPDIARLEHAWHKVYHGQDADVLTAQDLQAFVEALGDQALDRLVLELAPAHQLLMSPYPISRIWQANQPDHDGVLSIAEDDRNERIFVVRPHAQVEVRRVSPGAFAFLCAVQGGATLGRALIAAFEEEPECDPQIVFAELLNAGSFVLPDQTSKVTS</sequence>
<accession>X5MM81</accession>
<gene>
    <name evidence="2" type="ORF">BN1012_Phect812</name>
</gene>
<dbReference type="Proteomes" id="UP000032160">
    <property type="component" value="Chromosome I"/>
</dbReference>
<keyword evidence="2" id="KW-0560">Oxidoreductase</keyword>
<dbReference type="EC" id="1.4.1.13" evidence="2"/>
<evidence type="ECO:0000313" key="2">
    <source>
        <dbReference type="EMBL" id="CDO59026.1"/>
    </source>
</evidence>
<dbReference type="KEGG" id="pect:BN1012_Phect812"/>
<organism evidence="2 3">
    <name type="scientific">Candidatus Phaeomarinibacter ectocarpi</name>
    <dbReference type="NCBI Taxonomy" id="1458461"/>
    <lineage>
        <taxon>Bacteria</taxon>
        <taxon>Pseudomonadati</taxon>
        <taxon>Pseudomonadota</taxon>
        <taxon>Alphaproteobacteria</taxon>
        <taxon>Hyphomicrobiales</taxon>
        <taxon>Parvibaculaceae</taxon>
        <taxon>Candidatus Phaeomarinibacter</taxon>
    </lineage>
</organism>